<reference evidence="9 11" key="2">
    <citation type="submission" date="2018-04" db="EMBL/GenBank/DDBJ databases">
        <title>Subsurface microbial communities from deep shales in Ohio and West Virginia, USA.</title>
        <authorList>
            <person name="Wrighton K."/>
        </authorList>
    </citation>
    <scope>NUCLEOTIDE SEQUENCE [LARGE SCALE GENOMIC DNA]</scope>
    <source>
        <strain evidence="9 11">MSL28</strain>
    </source>
</reference>
<organism evidence="10 12">
    <name type="scientific">Halanaerobium congolense</name>
    <dbReference type="NCBI Taxonomy" id="54121"/>
    <lineage>
        <taxon>Bacteria</taxon>
        <taxon>Bacillati</taxon>
        <taxon>Bacillota</taxon>
        <taxon>Clostridia</taxon>
        <taxon>Halanaerobiales</taxon>
        <taxon>Halanaerobiaceae</taxon>
        <taxon>Halanaerobium</taxon>
    </lineage>
</organism>
<dbReference type="SUPFAM" id="SSF52172">
    <property type="entry name" value="CheY-like"/>
    <property type="match status" value="1"/>
</dbReference>
<feature type="domain" description="HTH araC/xylS-type" evidence="7">
    <location>
        <begin position="147"/>
        <end position="245"/>
    </location>
</feature>
<evidence type="ECO:0000313" key="12">
    <source>
        <dbReference type="Proteomes" id="UP000324896"/>
    </source>
</evidence>
<dbReference type="Gene3D" id="1.10.10.60">
    <property type="entry name" value="Homeodomain-like"/>
    <property type="match status" value="2"/>
</dbReference>
<reference evidence="10 12" key="1">
    <citation type="submission" date="2016-10" db="EMBL/GenBank/DDBJ databases">
        <authorList>
            <person name="Varghese N."/>
            <person name="Submissions S."/>
        </authorList>
    </citation>
    <scope>NUCLEOTIDE SEQUENCE [LARGE SCALE GENOMIC DNA]</scope>
    <source>
        <strain evidence="10 12">WG10</strain>
    </source>
</reference>
<dbReference type="InterPro" id="IPR009057">
    <property type="entry name" value="Homeodomain-like_sf"/>
</dbReference>
<feature type="domain" description="Response regulatory" evidence="8">
    <location>
        <begin position="3"/>
        <end position="120"/>
    </location>
</feature>
<dbReference type="SMART" id="SM00342">
    <property type="entry name" value="HTH_ARAC"/>
    <property type="match status" value="1"/>
</dbReference>
<dbReference type="EMBL" id="FMYT01000004">
    <property type="protein sequence ID" value="SDC31490.1"/>
    <property type="molecule type" value="Genomic_DNA"/>
</dbReference>
<keyword evidence="2" id="KW-0805">Transcription regulation</keyword>
<evidence type="ECO:0000256" key="3">
    <source>
        <dbReference type="ARBA" id="ARBA00023125"/>
    </source>
</evidence>
<feature type="modified residue" description="4-aspartylphosphate" evidence="6">
    <location>
        <position position="55"/>
    </location>
</feature>
<dbReference type="Proteomes" id="UP000324896">
    <property type="component" value="Unassembled WGS sequence"/>
</dbReference>
<dbReference type="PROSITE" id="PS00041">
    <property type="entry name" value="HTH_ARAC_FAMILY_1"/>
    <property type="match status" value="1"/>
</dbReference>
<dbReference type="InterPro" id="IPR001789">
    <property type="entry name" value="Sig_transdc_resp-reg_receiver"/>
</dbReference>
<dbReference type="Pfam" id="PF12833">
    <property type="entry name" value="HTH_18"/>
    <property type="match status" value="1"/>
</dbReference>
<dbReference type="CDD" id="cd17536">
    <property type="entry name" value="REC_YesN-like"/>
    <property type="match status" value="1"/>
</dbReference>
<evidence type="ECO:0000313" key="10">
    <source>
        <dbReference type="EMBL" id="SDC31490.1"/>
    </source>
</evidence>
<evidence type="ECO:0000256" key="2">
    <source>
        <dbReference type="ARBA" id="ARBA00023015"/>
    </source>
</evidence>
<evidence type="ECO:0000256" key="1">
    <source>
        <dbReference type="ARBA" id="ARBA00018672"/>
    </source>
</evidence>
<dbReference type="GO" id="GO:0000160">
    <property type="term" value="P:phosphorelay signal transduction system"/>
    <property type="evidence" value="ECO:0007669"/>
    <property type="project" value="InterPro"/>
</dbReference>
<dbReference type="SMART" id="SM00448">
    <property type="entry name" value="REC"/>
    <property type="match status" value="1"/>
</dbReference>
<gene>
    <name evidence="9" type="ORF">C8C78_12814</name>
    <name evidence="10" type="ORF">SAMN04488597_104153</name>
</gene>
<dbReference type="Pfam" id="PF00072">
    <property type="entry name" value="Response_reg"/>
    <property type="match status" value="1"/>
</dbReference>
<evidence type="ECO:0000259" key="8">
    <source>
        <dbReference type="PROSITE" id="PS50110"/>
    </source>
</evidence>
<evidence type="ECO:0000256" key="5">
    <source>
        <dbReference type="ARBA" id="ARBA00024867"/>
    </source>
</evidence>
<dbReference type="PROSITE" id="PS50110">
    <property type="entry name" value="RESPONSE_REGULATORY"/>
    <property type="match status" value="1"/>
</dbReference>
<accession>A0A1G6KKD5</accession>
<evidence type="ECO:0000256" key="4">
    <source>
        <dbReference type="ARBA" id="ARBA00023163"/>
    </source>
</evidence>
<evidence type="ECO:0000313" key="11">
    <source>
        <dbReference type="Proteomes" id="UP000247389"/>
    </source>
</evidence>
<evidence type="ECO:0000256" key="6">
    <source>
        <dbReference type="PROSITE-ProRule" id="PRU00169"/>
    </source>
</evidence>
<evidence type="ECO:0000313" key="9">
    <source>
        <dbReference type="EMBL" id="PXV62896.1"/>
    </source>
</evidence>
<sequence>MYQVVVVDDEWWILQGILKTFNFKQMGFNVSMSSTDPKEVLRYLKNNKVDAVFTDIKMPEYSGIDLIKESRKIDCRCEFVIISGYAEFSYAQEAIREGAFDYCLKPIKQEKADSILNSLNNKLNKRNNKTSKKENIEFKKIDNPEFKKMLRYINKNFKETLYLKNLSQKFGFNSNYVCHLFNKYLDKSFSEYLTDLRMEKAEELLKKEKLSIKEIAARSGYNDYYYFNKVFKKCHDLTASEFRKKLK</sequence>
<dbReference type="PANTHER" id="PTHR43280:SF2">
    <property type="entry name" value="HTH-TYPE TRANSCRIPTIONAL REGULATOR EXSA"/>
    <property type="match status" value="1"/>
</dbReference>
<dbReference type="GO" id="GO:0003700">
    <property type="term" value="F:DNA-binding transcription factor activity"/>
    <property type="evidence" value="ECO:0007669"/>
    <property type="project" value="InterPro"/>
</dbReference>
<dbReference type="GO" id="GO:0043565">
    <property type="term" value="F:sequence-specific DNA binding"/>
    <property type="evidence" value="ECO:0007669"/>
    <property type="project" value="InterPro"/>
</dbReference>
<dbReference type="EMBL" id="QICM01000028">
    <property type="protein sequence ID" value="PXV62896.1"/>
    <property type="molecule type" value="Genomic_DNA"/>
</dbReference>
<comment type="function">
    <text evidence="5">May play the central regulatory role in sporulation. It may be an element of the effector pathway responsible for the activation of sporulation genes in response to nutritional stress. Spo0A may act in concert with spo0H (a sigma factor) to control the expression of some genes that are critical to the sporulation process.</text>
</comment>
<keyword evidence="3" id="KW-0238">DNA-binding</keyword>
<dbReference type="Gene3D" id="3.40.50.2300">
    <property type="match status" value="1"/>
</dbReference>
<keyword evidence="6" id="KW-0597">Phosphoprotein</keyword>
<dbReference type="Proteomes" id="UP000247389">
    <property type="component" value="Unassembled WGS sequence"/>
</dbReference>
<dbReference type="InterPro" id="IPR018060">
    <property type="entry name" value="HTH_AraC"/>
</dbReference>
<protein>
    <recommendedName>
        <fullName evidence="1">Stage 0 sporulation protein A homolog</fullName>
    </recommendedName>
</protein>
<dbReference type="RefSeq" id="WP_108138772.1">
    <property type="nucleotide sequence ID" value="NZ_FMYT01000004.1"/>
</dbReference>
<dbReference type="InterPro" id="IPR011006">
    <property type="entry name" value="CheY-like_superfamily"/>
</dbReference>
<evidence type="ECO:0000259" key="7">
    <source>
        <dbReference type="PROSITE" id="PS01124"/>
    </source>
</evidence>
<name>A0A1G6KKD5_9FIRM</name>
<proteinExistence type="predicted"/>
<keyword evidence="4" id="KW-0804">Transcription</keyword>
<dbReference type="InterPro" id="IPR018062">
    <property type="entry name" value="HTH_AraC-typ_CS"/>
</dbReference>
<dbReference type="SUPFAM" id="SSF46689">
    <property type="entry name" value="Homeodomain-like"/>
    <property type="match status" value="1"/>
</dbReference>
<dbReference type="PANTHER" id="PTHR43280">
    <property type="entry name" value="ARAC-FAMILY TRANSCRIPTIONAL REGULATOR"/>
    <property type="match status" value="1"/>
</dbReference>
<dbReference type="PROSITE" id="PS01124">
    <property type="entry name" value="HTH_ARAC_FAMILY_2"/>
    <property type="match status" value="1"/>
</dbReference>
<dbReference type="AlphaFoldDB" id="A0A1G6KKD5"/>